<keyword evidence="4" id="KW-1185">Reference proteome</keyword>
<dbReference type="HOGENOM" id="CLU_080596_0_0_1"/>
<accession>L1IU82</accession>
<name>L1IU82_GUITC</name>
<reference evidence="4" key="2">
    <citation type="submission" date="2012-11" db="EMBL/GenBank/DDBJ databases">
        <authorList>
            <person name="Kuo A."/>
            <person name="Curtis B.A."/>
            <person name="Tanifuji G."/>
            <person name="Burki F."/>
            <person name="Gruber A."/>
            <person name="Irimia M."/>
            <person name="Maruyama S."/>
            <person name="Arias M.C."/>
            <person name="Ball S.G."/>
            <person name="Gile G.H."/>
            <person name="Hirakawa Y."/>
            <person name="Hopkins J.F."/>
            <person name="Rensing S.A."/>
            <person name="Schmutz J."/>
            <person name="Symeonidi A."/>
            <person name="Elias M."/>
            <person name="Eveleigh R.J."/>
            <person name="Herman E.K."/>
            <person name="Klute M.J."/>
            <person name="Nakayama T."/>
            <person name="Obornik M."/>
            <person name="Reyes-Prieto A."/>
            <person name="Armbrust E.V."/>
            <person name="Aves S.J."/>
            <person name="Beiko R.G."/>
            <person name="Coutinho P."/>
            <person name="Dacks J.B."/>
            <person name="Durnford D.G."/>
            <person name="Fast N.M."/>
            <person name="Green B.R."/>
            <person name="Grisdale C."/>
            <person name="Hempe F."/>
            <person name="Henrissat B."/>
            <person name="Hoppner M.P."/>
            <person name="Ishida K.-I."/>
            <person name="Kim E."/>
            <person name="Koreny L."/>
            <person name="Kroth P.G."/>
            <person name="Liu Y."/>
            <person name="Malik S.-B."/>
            <person name="Maier U.G."/>
            <person name="McRose D."/>
            <person name="Mock T."/>
            <person name="Neilson J.A."/>
            <person name="Onodera N.T."/>
            <person name="Poole A.M."/>
            <person name="Pritham E.J."/>
            <person name="Richards T.A."/>
            <person name="Rocap G."/>
            <person name="Roy S.W."/>
            <person name="Sarai C."/>
            <person name="Schaack S."/>
            <person name="Shirato S."/>
            <person name="Slamovits C.H."/>
            <person name="Spencer D.F."/>
            <person name="Suzuki S."/>
            <person name="Worden A.Z."/>
            <person name="Zauner S."/>
            <person name="Barry K."/>
            <person name="Bell C."/>
            <person name="Bharti A.K."/>
            <person name="Crow J.A."/>
            <person name="Grimwood J."/>
            <person name="Kramer R."/>
            <person name="Lindquist E."/>
            <person name="Lucas S."/>
            <person name="Salamov A."/>
            <person name="McFadden G.I."/>
            <person name="Lane C.E."/>
            <person name="Keeling P.J."/>
            <person name="Gray M.W."/>
            <person name="Grigoriev I.V."/>
            <person name="Archibald J.M."/>
        </authorList>
    </citation>
    <scope>NUCLEOTIDE SEQUENCE</scope>
    <source>
        <strain evidence="4">CCMP2712</strain>
    </source>
</reference>
<evidence type="ECO:0000259" key="1">
    <source>
        <dbReference type="SMART" id="SM00256"/>
    </source>
</evidence>
<dbReference type="Gene3D" id="1.20.1280.50">
    <property type="match status" value="1"/>
</dbReference>
<dbReference type="RefSeq" id="XP_005826748.1">
    <property type="nucleotide sequence ID" value="XM_005826691.1"/>
</dbReference>
<dbReference type="GeneID" id="17296406"/>
<feature type="domain" description="F-box" evidence="1">
    <location>
        <begin position="31"/>
        <end position="72"/>
    </location>
</feature>
<dbReference type="AlphaFoldDB" id="L1IU82"/>
<dbReference type="SMART" id="SM00256">
    <property type="entry name" value="FBOX"/>
    <property type="match status" value="1"/>
</dbReference>
<gene>
    <name evidence="2" type="ORF">GUITHDRAFT_114265</name>
</gene>
<dbReference type="KEGG" id="gtt:GUITHDRAFT_114265"/>
<dbReference type="OrthoDB" id="10570880at2759"/>
<reference evidence="3" key="3">
    <citation type="submission" date="2016-03" db="UniProtKB">
        <authorList>
            <consortium name="EnsemblProtists"/>
        </authorList>
    </citation>
    <scope>IDENTIFICATION</scope>
</reference>
<dbReference type="PaxDb" id="55529-EKX39768"/>
<dbReference type="EMBL" id="JH993037">
    <property type="protein sequence ID" value="EKX39768.1"/>
    <property type="molecule type" value="Genomic_DNA"/>
</dbReference>
<dbReference type="SUPFAM" id="SSF81383">
    <property type="entry name" value="F-box domain"/>
    <property type="match status" value="1"/>
</dbReference>
<protein>
    <recommendedName>
        <fullName evidence="1">F-box domain-containing protein</fullName>
    </recommendedName>
</protein>
<evidence type="ECO:0000313" key="3">
    <source>
        <dbReference type="EnsemblProtists" id="EKX39768"/>
    </source>
</evidence>
<dbReference type="EnsemblProtists" id="EKX39768">
    <property type="protein sequence ID" value="EKX39768"/>
    <property type="gene ID" value="GUITHDRAFT_114265"/>
</dbReference>
<sequence>MVQDLGEFSQHCVHERSLESSRPAGENHWFLAADILDLIFSRLNDGLELGKCCRVNRLWSEITNSDKFWQALVKRRWQIKELVRYSSGPLASERNSFLKKIYSQWHRSCRQPSSSFSGDRYPPFASSMSRSKTSQRFERFHGVRFSRSSKRAAPASGPSVYNLYMWVNCVHSSDCTLSSSMLGLHVVVQNFGKVPLRLFPDQVCLQLKTGEKQYASWVRCEGGQRGVYLAVGQGEGVVEDQEQLEGCKEVVLGQWDFAVIGTCYFHMPCEAMFEPDALELCDELSVYVERADGNASLEAMNKESADEYEGSSRHVTAKFDENRIWRHYTEVNSKFWVFHERPTIAGGI</sequence>
<dbReference type="Proteomes" id="UP000011087">
    <property type="component" value="Unassembled WGS sequence"/>
</dbReference>
<dbReference type="InterPro" id="IPR036047">
    <property type="entry name" value="F-box-like_dom_sf"/>
</dbReference>
<dbReference type="Pfam" id="PF12937">
    <property type="entry name" value="F-box-like"/>
    <property type="match status" value="1"/>
</dbReference>
<organism evidence="2">
    <name type="scientific">Guillardia theta (strain CCMP2712)</name>
    <name type="common">Cryptophyte</name>
    <dbReference type="NCBI Taxonomy" id="905079"/>
    <lineage>
        <taxon>Eukaryota</taxon>
        <taxon>Cryptophyceae</taxon>
        <taxon>Pyrenomonadales</taxon>
        <taxon>Geminigeraceae</taxon>
        <taxon>Guillardia</taxon>
    </lineage>
</organism>
<evidence type="ECO:0000313" key="4">
    <source>
        <dbReference type="Proteomes" id="UP000011087"/>
    </source>
</evidence>
<dbReference type="InterPro" id="IPR001810">
    <property type="entry name" value="F-box_dom"/>
</dbReference>
<proteinExistence type="predicted"/>
<evidence type="ECO:0000313" key="2">
    <source>
        <dbReference type="EMBL" id="EKX39768.1"/>
    </source>
</evidence>
<reference evidence="2 4" key="1">
    <citation type="journal article" date="2012" name="Nature">
        <title>Algal genomes reveal evolutionary mosaicism and the fate of nucleomorphs.</title>
        <authorList>
            <consortium name="DOE Joint Genome Institute"/>
            <person name="Curtis B.A."/>
            <person name="Tanifuji G."/>
            <person name="Burki F."/>
            <person name="Gruber A."/>
            <person name="Irimia M."/>
            <person name="Maruyama S."/>
            <person name="Arias M.C."/>
            <person name="Ball S.G."/>
            <person name="Gile G.H."/>
            <person name="Hirakawa Y."/>
            <person name="Hopkins J.F."/>
            <person name="Kuo A."/>
            <person name="Rensing S.A."/>
            <person name="Schmutz J."/>
            <person name="Symeonidi A."/>
            <person name="Elias M."/>
            <person name="Eveleigh R.J."/>
            <person name="Herman E.K."/>
            <person name="Klute M.J."/>
            <person name="Nakayama T."/>
            <person name="Obornik M."/>
            <person name="Reyes-Prieto A."/>
            <person name="Armbrust E.V."/>
            <person name="Aves S.J."/>
            <person name="Beiko R.G."/>
            <person name="Coutinho P."/>
            <person name="Dacks J.B."/>
            <person name="Durnford D.G."/>
            <person name="Fast N.M."/>
            <person name="Green B.R."/>
            <person name="Grisdale C.J."/>
            <person name="Hempel F."/>
            <person name="Henrissat B."/>
            <person name="Hoppner M.P."/>
            <person name="Ishida K."/>
            <person name="Kim E."/>
            <person name="Koreny L."/>
            <person name="Kroth P.G."/>
            <person name="Liu Y."/>
            <person name="Malik S.B."/>
            <person name="Maier U.G."/>
            <person name="McRose D."/>
            <person name="Mock T."/>
            <person name="Neilson J.A."/>
            <person name="Onodera N.T."/>
            <person name="Poole A.M."/>
            <person name="Pritham E.J."/>
            <person name="Richards T.A."/>
            <person name="Rocap G."/>
            <person name="Roy S.W."/>
            <person name="Sarai C."/>
            <person name="Schaack S."/>
            <person name="Shirato S."/>
            <person name="Slamovits C.H."/>
            <person name="Spencer D.F."/>
            <person name="Suzuki S."/>
            <person name="Worden A.Z."/>
            <person name="Zauner S."/>
            <person name="Barry K."/>
            <person name="Bell C."/>
            <person name="Bharti A.K."/>
            <person name="Crow J.A."/>
            <person name="Grimwood J."/>
            <person name="Kramer R."/>
            <person name="Lindquist E."/>
            <person name="Lucas S."/>
            <person name="Salamov A."/>
            <person name="McFadden G.I."/>
            <person name="Lane C.E."/>
            <person name="Keeling P.J."/>
            <person name="Gray M.W."/>
            <person name="Grigoriev I.V."/>
            <person name="Archibald J.M."/>
        </authorList>
    </citation>
    <scope>NUCLEOTIDE SEQUENCE</scope>
    <source>
        <strain evidence="2 4">CCMP2712</strain>
    </source>
</reference>